<name>A0A1W1BWJ9_9ZZZZ</name>
<dbReference type="Gene3D" id="3.40.50.2300">
    <property type="match status" value="1"/>
</dbReference>
<dbReference type="SUPFAM" id="SSF52172">
    <property type="entry name" value="CheY-like"/>
    <property type="match status" value="1"/>
</dbReference>
<dbReference type="PANTHER" id="PTHR44591">
    <property type="entry name" value="STRESS RESPONSE REGULATOR PROTEIN 1"/>
    <property type="match status" value="1"/>
</dbReference>
<dbReference type="InterPro" id="IPR011006">
    <property type="entry name" value="CheY-like_superfamily"/>
</dbReference>
<dbReference type="InterPro" id="IPR050595">
    <property type="entry name" value="Bact_response_regulator"/>
</dbReference>
<feature type="domain" description="Response regulatory" evidence="2">
    <location>
        <begin position="7"/>
        <end position="124"/>
    </location>
</feature>
<dbReference type="PANTHER" id="PTHR44591:SF3">
    <property type="entry name" value="RESPONSE REGULATORY DOMAIN-CONTAINING PROTEIN"/>
    <property type="match status" value="1"/>
</dbReference>
<protein>
    <submittedName>
        <fullName evidence="3">Response regulator receiver domain protein (CheY-like)</fullName>
    </submittedName>
</protein>
<dbReference type="InterPro" id="IPR001789">
    <property type="entry name" value="Sig_transdc_resp-reg_receiver"/>
</dbReference>
<dbReference type="AlphaFoldDB" id="A0A1W1BWJ9"/>
<evidence type="ECO:0000256" key="1">
    <source>
        <dbReference type="ARBA" id="ARBA00022553"/>
    </source>
</evidence>
<gene>
    <name evidence="3" type="ORF">MNB_SM-7-1420</name>
</gene>
<dbReference type="PROSITE" id="PS50110">
    <property type="entry name" value="RESPONSE_REGULATORY"/>
    <property type="match status" value="1"/>
</dbReference>
<dbReference type="SMART" id="SM00448">
    <property type="entry name" value="REC"/>
    <property type="match status" value="1"/>
</dbReference>
<reference evidence="3" key="1">
    <citation type="submission" date="2016-10" db="EMBL/GenBank/DDBJ databases">
        <authorList>
            <person name="de Groot N.N."/>
        </authorList>
    </citation>
    <scope>NUCLEOTIDE SEQUENCE</scope>
</reference>
<evidence type="ECO:0000259" key="2">
    <source>
        <dbReference type="PROSITE" id="PS50110"/>
    </source>
</evidence>
<keyword evidence="1" id="KW-0597">Phosphoprotein</keyword>
<organism evidence="3">
    <name type="scientific">hydrothermal vent metagenome</name>
    <dbReference type="NCBI Taxonomy" id="652676"/>
    <lineage>
        <taxon>unclassified sequences</taxon>
        <taxon>metagenomes</taxon>
        <taxon>ecological metagenomes</taxon>
    </lineage>
</organism>
<proteinExistence type="predicted"/>
<dbReference type="GO" id="GO:0000160">
    <property type="term" value="P:phosphorelay signal transduction system"/>
    <property type="evidence" value="ECO:0007669"/>
    <property type="project" value="InterPro"/>
</dbReference>
<evidence type="ECO:0000313" key="3">
    <source>
        <dbReference type="EMBL" id="SFV57822.1"/>
    </source>
</evidence>
<sequence>MTRDDLVVLAVDDDMINLKLLKSMLLKTGKVKEVIEAKNGSDAIGVLKSRDDIDLILLDIIMPIMNGIEVLKVVRADDTLRQLPIIVLTTDETKKAEALDHGANGFLTKPIRQDELVKQISHMIV</sequence>
<dbReference type="Pfam" id="PF00072">
    <property type="entry name" value="Response_reg"/>
    <property type="match status" value="1"/>
</dbReference>
<dbReference type="EMBL" id="FPHB01000041">
    <property type="protein sequence ID" value="SFV57822.1"/>
    <property type="molecule type" value="Genomic_DNA"/>
</dbReference>
<accession>A0A1W1BWJ9</accession>